<feature type="compositionally biased region" description="Basic and acidic residues" evidence="11">
    <location>
        <begin position="370"/>
        <end position="379"/>
    </location>
</feature>
<keyword evidence="2 10" id="KW-0645">Protease</keyword>
<dbReference type="Proteomes" id="UP000314986">
    <property type="component" value="Unassembled WGS sequence"/>
</dbReference>
<keyword evidence="12" id="KW-0472">Membrane</keyword>
<comment type="subunit">
    <text evidence="1">Homooligomer.</text>
</comment>
<gene>
    <name evidence="14" type="primary">oma1</name>
</gene>
<evidence type="ECO:0000313" key="15">
    <source>
        <dbReference type="Proteomes" id="UP000314986"/>
    </source>
</evidence>
<keyword evidence="12" id="KW-0812">Transmembrane</keyword>
<comment type="similarity">
    <text evidence="7 10">Belongs to the peptidase M48 family.</text>
</comment>
<evidence type="ECO:0000256" key="12">
    <source>
        <dbReference type="SAM" id="Phobius"/>
    </source>
</evidence>
<dbReference type="GeneTree" id="ENSGT00390000007027"/>
<evidence type="ECO:0000256" key="8">
    <source>
        <dbReference type="ARBA" id="ARBA00040360"/>
    </source>
</evidence>
<reference evidence="15" key="1">
    <citation type="journal article" date="2006" name="Science">
        <title>Ancient noncoding elements conserved in the human genome.</title>
        <authorList>
            <person name="Venkatesh B."/>
            <person name="Kirkness E.F."/>
            <person name="Loh Y.H."/>
            <person name="Halpern A.L."/>
            <person name="Lee A.P."/>
            <person name="Johnson J."/>
            <person name="Dandona N."/>
            <person name="Viswanathan L.D."/>
            <person name="Tay A."/>
            <person name="Venter J.C."/>
            <person name="Strausberg R.L."/>
            <person name="Brenner S."/>
        </authorList>
    </citation>
    <scope>NUCLEOTIDE SEQUENCE [LARGE SCALE GENOMIC DNA]</scope>
</reference>
<dbReference type="InParanoid" id="A0A4W3KII4"/>
<dbReference type="InterPro" id="IPR001915">
    <property type="entry name" value="Peptidase_M48"/>
</dbReference>
<dbReference type="GO" id="GO:0046872">
    <property type="term" value="F:metal ion binding"/>
    <property type="evidence" value="ECO:0007669"/>
    <property type="project" value="UniProtKB-KW"/>
</dbReference>
<evidence type="ECO:0000256" key="1">
    <source>
        <dbReference type="ARBA" id="ARBA00011182"/>
    </source>
</evidence>
<dbReference type="CDD" id="cd07331">
    <property type="entry name" value="M48C_Oma1_like"/>
    <property type="match status" value="1"/>
</dbReference>
<keyword evidence="5 10" id="KW-0862">Zinc</keyword>
<dbReference type="PANTHER" id="PTHR22726:SF1">
    <property type="entry name" value="METALLOENDOPEPTIDASE OMA1, MITOCHONDRIAL"/>
    <property type="match status" value="1"/>
</dbReference>
<feature type="region of interest" description="Disordered" evidence="11">
    <location>
        <begin position="351"/>
        <end position="380"/>
    </location>
</feature>
<dbReference type="GO" id="GO:0006515">
    <property type="term" value="P:protein quality control for misfolded or incompletely synthesized proteins"/>
    <property type="evidence" value="ECO:0007669"/>
    <property type="project" value="TreeGrafter"/>
</dbReference>
<dbReference type="AlphaFoldDB" id="A0A4W3KII4"/>
<organism evidence="14 15">
    <name type="scientific">Callorhinchus milii</name>
    <name type="common">Ghost shark</name>
    <dbReference type="NCBI Taxonomy" id="7868"/>
    <lineage>
        <taxon>Eukaryota</taxon>
        <taxon>Metazoa</taxon>
        <taxon>Chordata</taxon>
        <taxon>Craniata</taxon>
        <taxon>Vertebrata</taxon>
        <taxon>Chondrichthyes</taxon>
        <taxon>Holocephali</taxon>
        <taxon>Chimaeriformes</taxon>
        <taxon>Callorhinchidae</taxon>
        <taxon>Callorhinchus</taxon>
    </lineage>
</organism>
<evidence type="ECO:0000256" key="5">
    <source>
        <dbReference type="ARBA" id="ARBA00022833"/>
    </source>
</evidence>
<keyword evidence="3" id="KW-0479">Metal-binding</keyword>
<evidence type="ECO:0000313" key="14">
    <source>
        <dbReference type="Ensembl" id="ENSCMIP00000047535.1"/>
    </source>
</evidence>
<name>A0A4W3KII4_CALMI</name>
<evidence type="ECO:0000259" key="13">
    <source>
        <dbReference type="Pfam" id="PF01435"/>
    </source>
</evidence>
<dbReference type="Gene3D" id="3.30.2010.10">
    <property type="entry name" value="Metalloproteases ('zincins'), catalytic domain"/>
    <property type="match status" value="1"/>
</dbReference>
<dbReference type="GO" id="GO:0034982">
    <property type="term" value="P:mitochondrial protein processing"/>
    <property type="evidence" value="ECO:0007669"/>
    <property type="project" value="TreeGrafter"/>
</dbReference>
<protein>
    <recommendedName>
        <fullName evidence="8">Metalloendopeptidase OMA1, mitochondrial</fullName>
    </recommendedName>
    <alternativeName>
        <fullName evidence="9">Overlapping with the m-AAA protease 1 homolog</fullName>
    </alternativeName>
</protein>
<evidence type="ECO:0000256" key="10">
    <source>
        <dbReference type="RuleBase" id="RU003983"/>
    </source>
</evidence>
<evidence type="ECO:0000256" key="4">
    <source>
        <dbReference type="ARBA" id="ARBA00022801"/>
    </source>
</evidence>
<reference evidence="15" key="3">
    <citation type="journal article" date="2014" name="Nature">
        <title>Elephant shark genome provides unique insights into gnathostome evolution.</title>
        <authorList>
            <consortium name="International Elephant Shark Genome Sequencing Consortium"/>
            <person name="Venkatesh B."/>
            <person name="Lee A.P."/>
            <person name="Ravi V."/>
            <person name="Maurya A.K."/>
            <person name="Lian M.M."/>
            <person name="Swann J.B."/>
            <person name="Ohta Y."/>
            <person name="Flajnik M.F."/>
            <person name="Sutoh Y."/>
            <person name="Kasahara M."/>
            <person name="Hoon S."/>
            <person name="Gangu V."/>
            <person name="Roy S.W."/>
            <person name="Irimia M."/>
            <person name="Korzh V."/>
            <person name="Kondrychyn I."/>
            <person name="Lim Z.W."/>
            <person name="Tay B.H."/>
            <person name="Tohari S."/>
            <person name="Kong K.W."/>
            <person name="Ho S."/>
            <person name="Lorente-Galdos B."/>
            <person name="Quilez J."/>
            <person name="Marques-Bonet T."/>
            <person name="Raney B.J."/>
            <person name="Ingham P.W."/>
            <person name="Tay A."/>
            <person name="Hillier L.W."/>
            <person name="Minx P."/>
            <person name="Boehm T."/>
            <person name="Wilson R.K."/>
            <person name="Brenner S."/>
            <person name="Warren W.C."/>
        </authorList>
    </citation>
    <scope>NUCLEOTIDE SEQUENCE [LARGE SCALE GENOMIC DNA]</scope>
</reference>
<dbReference type="STRING" id="7868.ENSCMIP00000047535"/>
<dbReference type="InterPro" id="IPR051156">
    <property type="entry name" value="Mito/Outer_Membr_Metalloprot"/>
</dbReference>
<feature type="domain" description="Peptidase M48" evidence="13">
    <location>
        <begin position="128"/>
        <end position="313"/>
    </location>
</feature>
<reference evidence="15" key="2">
    <citation type="journal article" date="2007" name="PLoS Biol.">
        <title>Survey sequencing and comparative analysis of the elephant shark (Callorhinchus milii) genome.</title>
        <authorList>
            <person name="Venkatesh B."/>
            <person name="Kirkness E.F."/>
            <person name="Loh Y.H."/>
            <person name="Halpern A.L."/>
            <person name="Lee A.P."/>
            <person name="Johnson J."/>
            <person name="Dandona N."/>
            <person name="Viswanathan L.D."/>
            <person name="Tay A."/>
            <person name="Venter J.C."/>
            <person name="Strausberg R.L."/>
            <person name="Brenner S."/>
        </authorList>
    </citation>
    <scope>NUCLEOTIDE SEQUENCE [LARGE SCALE GENOMIC DNA]</scope>
</reference>
<evidence type="ECO:0000256" key="6">
    <source>
        <dbReference type="ARBA" id="ARBA00023049"/>
    </source>
</evidence>
<keyword evidence="4 10" id="KW-0378">Hydrolase</keyword>
<dbReference type="GO" id="GO:0004222">
    <property type="term" value="F:metalloendopeptidase activity"/>
    <property type="evidence" value="ECO:0007669"/>
    <property type="project" value="InterPro"/>
</dbReference>
<evidence type="ECO:0000256" key="2">
    <source>
        <dbReference type="ARBA" id="ARBA00022670"/>
    </source>
</evidence>
<reference evidence="14" key="5">
    <citation type="submission" date="2025-09" db="UniProtKB">
        <authorList>
            <consortium name="Ensembl"/>
        </authorList>
    </citation>
    <scope>IDENTIFICATION</scope>
</reference>
<reference evidence="14" key="4">
    <citation type="submission" date="2025-08" db="UniProtKB">
        <authorList>
            <consortium name="Ensembl"/>
        </authorList>
    </citation>
    <scope>IDENTIFICATION</scope>
</reference>
<dbReference type="GO" id="GO:0005743">
    <property type="term" value="C:mitochondrial inner membrane"/>
    <property type="evidence" value="ECO:0007669"/>
    <property type="project" value="TreeGrafter"/>
</dbReference>
<evidence type="ECO:0000256" key="7">
    <source>
        <dbReference type="ARBA" id="ARBA00038233"/>
    </source>
</evidence>
<keyword evidence="6 10" id="KW-0482">Metalloprotease</keyword>
<dbReference type="Ensembl" id="ENSCMIT00000048206.1">
    <property type="protein sequence ID" value="ENSCMIP00000047535.1"/>
    <property type="gene ID" value="ENSCMIG00000019471.1"/>
</dbReference>
<accession>A0A4W3KII4</accession>
<evidence type="ECO:0000256" key="9">
    <source>
        <dbReference type="ARBA" id="ARBA00042978"/>
    </source>
</evidence>
<keyword evidence="15" id="KW-1185">Reference proteome</keyword>
<dbReference type="PANTHER" id="PTHR22726">
    <property type="entry name" value="METALLOENDOPEPTIDASE OMA1"/>
    <property type="match status" value="1"/>
</dbReference>
<keyword evidence="12" id="KW-1133">Transmembrane helix</keyword>
<proteinExistence type="inferred from homology"/>
<sequence length="397" mass="44643">SFLFDCTFNRLPSPSALPSSHVHTSDYLVSIRNWWQGLPAHKQELLKHSVRKNKWRIVLGVCGLTGLIVTYLWLHYDTSQITGRSRLLVFSQRQLLELAAIEYESMLKTYEGTLVPETDQAYHTVQFVFNHLVEKNKDVPGMSRIKWNINVVQDAEINAFILPNGQVFVLTGLLSAVADTDQLACILAHEMAHCLLAHGAEHASFVQLLDFLSLIILTLIWAVFPRDSLALLGQWIQSKLVKYMFSRPYSRKLETEADEIGLQLAAKACVDVRTSSVYWQQLELLKIVSGTSRTPEWFSTHPSNESRVEHLNQLIPQAVKLREVCGCPALPSIDPRLVFKLSLQELLKASKKSEGTSHADSGAELPLQDSDPRAARLERMPVALPARMLQASTLSPK</sequence>
<evidence type="ECO:0000256" key="11">
    <source>
        <dbReference type="SAM" id="MobiDB-lite"/>
    </source>
</evidence>
<evidence type="ECO:0000256" key="3">
    <source>
        <dbReference type="ARBA" id="ARBA00022723"/>
    </source>
</evidence>
<dbReference type="Pfam" id="PF01435">
    <property type="entry name" value="Peptidase_M48"/>
    <property type="match status" value="1"/>
</dbReference>
<feature type="transmembrane region" description="Helical" evidence="12">
    <location>
        <begin position="57"/>
        <end position="76"/>
    </location>
</feature>
<comment type="cofactor">
    <cofactor evidence="10">
        <name>Zn(2+)</name>
        <dbReference type="ChEBI" id="CHEBI:29105"/>
    </cofactor>
    <text evidence="10">Binds 1 zinc ion per subunit.</text>
</comment>
<dbReference type="OMA" id="RFNCYSE"/>